<keyword evidence="2" id="KW-1185">Reference proteome</keyword>
<proteinExistence type="predicted"/>
<evidence type="ECO:0000313" key="2">
    <source>
        <dbReference type="Proteomes" id="UP001320706"/>
    </source>
</evidence>
<accession>A0ACC3SFR5</accession>
<organism evidence="1 2">
    <name type="scientific">Zalaria obscura</name>
    <dbReference type="NCBI Taxonomy" id="2024903"/>
    <lineage>
        <taxon>Eukaryota</taxon>
        <taxon>Fungi</taxon>
        <taxon>Dikarya</taxon>
        <taxon>Ascomycota</taxon>
        <taxon>Pezizomycotina</taxon>
        <taxon>Dothideomycetes</taxon>
        <taxon>Dothideomycetidae</taxon>
        <taxon>Dothideales</taxon>
        <taxon>Zalariaceae</taxon>
        <taxon>Zalaria</taxon>
    </lineage>
</organism>
<dbReference type="Proteomes" id="UP001320706">
    <property type="component" value="Unassembled WGS sequence"/>
</dbReference>
<gene>
    <name evidence="1" type="primary">CDC73</name>
    <name evidence="1" type="ORF">M8818_003640</name>
</gene>
<dbReference type="EMBL" id="JAMKPW020000016">
    <property type="protein sequence ID" value="KAK8210152.1"/>
    <property type="molecule type" value="Genomic_DNA"/>
</dbReference>
<comment type="caution">
    <text evidence="1">The sequence shown here is derived from an EMBL/GenBank/DDBJ whole genome shotgun (WGS) entry which is preliminary data.</text>
</comment>
<evidence type="ECO:0000313" key="1">
    <source>
        <dbReference type="EMBL" id="KAK8210152.1"/>
    </source>
</evidence>
<reference evidence="1" key="1">
    <citation type="submission" date="2024-02" db="EMBL/GenBank/DDBJ databases">
        <title>Metagenome Assembled Genome of Zalaria obscura JY119.</title>
        <authorList>
            <person name="Vighnesh L."/>
            <person name="Jagadeeshwari U."/>
            <person name="Venkata Ramana C."/>
            <person name="Sasikala C."/>
        </authorList>
    </citation>
    <scope>NUCLEOTIDE SEQUENCE</scope>
    <source>
        <strain evidence="1">JY119</strain>
    </source>
</reference>
<name>A0ACC3SFR5_9PEZI</name>
<protein>
    <submittedName>
        <fullName evidence="1">Accessory factor associated with RNA polymerase II</fullName>
    </submittedName>
</protein>
<sequence>MPATPGTQCQQPSRLALLLLDGYAAMPDLTPIFNSALKQHNAPPTSQKPYSTDQLDEFLKEAYSINARITDLTTYLRTIRPSYLSTAPAPRRSSNASRSHKHEPTHRHLTDTERASIDAEAKTVLRQLHAAVTRLAQTEQVRRDAASHIALAKRAKGGLGALGRWAAGGAVTAKSPEEELVESREKGVAMHREGVVWYLQRQLERAGALQGGMMEVRIAREVERSKSVLYKSRVGNVPYEREPESIAAAGGGDRGNTGEGSAEMELSQEQLQLFAQENQDMLKHYEDTLDQVRTAEKSLLEISELQTTLAANLAMQSEHIDQLVQDSYLTTENVGRGNKELKRASERTSTAKWLFRGTYLPQARTRPSFTSNFLYARNRFHHPRAQQLNPSTFIPTRNLQNDLTTHSSTFRTTHLRIQKIKIPTMATNGAPTPDPLHLLRACITTNTPPIPTTSADATNNTDAAPLSSATHLLFNSTSPATGSTHTALALTTPTRFVSAAAGGKPVDLLSVYFCHLSREKGVGEYIGATQALNAERSQNGLGPVTNLVFVEKLDLVNWLQGLENESEFIVAGEEGESGAEGRMEVEKAVGLARGDGDVVMGDAGAGDGEAERGRLREILRGERGLGDRNSVLRGVKPTDFSHVRKHAELFLRRTSTRPSGPTPAHPTNNALTPALRSSTSSGKPTTGRRPEPIILLSPSASSLLRLSNIKSFLVDGIYSSPSSSTGLNILHISRLIPSIDATRPLRFILVEGPENFKPDYWSRVVAVFTTGQQWQFKGYKWQQPAELFAHALGIYVGWKGEKTPESVRGWGRGVMSVGLDAYREGQGRETRWRDREVVEEIWAGIEASMRAKGWGK</sequence>